<dbReference type="EMBL" id="LFQK01000073">
    <property type="protein sequence ID" value="KNH17955.1"/>
    <property type="molecule type" value="Genomic_DNA"/>
</dbReference>
<proteinExistence type="predicted"/>
<dbReference type="AlphaFoldDB" id="A0A0L1LNU7"/>
<dbReference type="OrthoDB" id="6930070at2"/>
<dbReference type="Proteomes" id="UP000036955">
    <property type="component" value="Unassembled WGS sequence"/>
</dbReference>
<protein>
    <recommendedName>
        <fullName evidence="4">Lipoprotein</fullName>
    </recommendedName>
</protein>
<feature type="chain" id="PRO_5005555495" description="Lipoprotein" evidence="1">
    <location>
        <begin position="22"/>
        <end position="149"/>
    </location>
</feature>
<comment type="caution">
    <text evidence="2">The sequence shown here is derived from an EMBL/GenBank/DDBJ whole genome shotgun (WGS) entry which is preliminary data.</text>
</comment>
<evidence type="ECO:0008006" key="4">
    <source>
        <dbReference type="Google" id="ProtNLM"/>
    </source>
</evidence>
<dbReference type="PROSITE" id="PS51257">
    <property type="entry name" value="PROKAR_LIPOPROTEIN"/>
    <property type="match status" value="1"/>
</dbReference>
<sequence length="149" mass="16218">MIKARCAVFIGCLLSSLTACAGQQASPATPAAAVEQVVSMGGQQLTLVNDQQRCALRKPDQTLLPLDMPWPCQFTVDRQGKSHVETFGKVPIVIVIHLSTVAENSPECRSEYRAIRQINGQLEPSIIARNASCMRGAGDQKNYTGLFTW</sequence>
<organism evidence="2 3">
    <name type="scientific">Pseudomonas syringae</name>
    <dbReference type="NCBI Taxonomy" id="317"/>
    <lineage>
        <taxon>Bacteria</taxon>
        <taxon>Pseudomonadati</taxon>
        <taxon>Pseudomonadota</taxon>
        <taxon>Gammaproteobacteria</taxon>
        <taxon>Pseudomonadales</taxon>
        <taxon>Pseudomonadaceae</taxon>
        <taxon>Pseudomonas</taxon>
    </lineage>
</organism>
<reference evidence="2 3" key="1">
    <citation type="submission" date="2015-06" db="EMBL/GenBank/DDBJ databases">
        <authorList>
            <person name="Hoefler B.C."/>
            <person name="Straight P.D."/>
        </authorList>
    </citation>
    <scope>NUCLEOTIDE SEQUENCE [LARGE SCALE GENOMIC DNA]</scope>
    <source>
        <strain evidence="2 3">Riq4</strain>
    </source>
</reference>
<evidence type="ECO:0000313" key="3">
    <source>
        <dbReference type="Proteomes" id="UP000036955"/>
    </source>
</evidence>
<dbReference type="PATRIC" id="fig|317.197.peg.5711"/>
<name>A0A0L1LNU7_PSESX</name>
<gene>
    <name evidence="2" type="ORF">ACS77_27675</name>
</gene>
<accession>A0A0L1LNU7</accession>
<evidence type="ECO:0000256" key="1">
    <source>
        <dbReference type="SAM" id="SignalP"/>
    </source>
</evidence>
<keyword evidence="1" id="KW-0732">Signal</keyword>
<evidence type="ECO:0000313" key="2">
    <source>
        <dbReference type="EMBL" id="KNH17955.1"/>
    </source>
</evidence>
<feature type="signal peptide" evidence="1">
    <location>
        <begin position="1"/>
        <end position="21"/>
    </location>
</feature>